<comment type="subunit">
    <text evidence="6">Homodimer.</text>
</comment>
<organism evidence="7 8">
    <name type="scientific">Candidatus Marsarchaeota G2 archaeon ECH_B_1</name>
    <dbReference type="NCBI Taxonomy" id="1978159"/>
    <lineage>
        <taxon>Archaea</taxon>
        <taxon>Candidatus Marsarchaeota</taxon>
        <taxon>Candidatus Marsarchaeota group 2</taxon>
    </lineage>
</organism>
<dbReference type="Gene3D" id="3.90.870.10">
    <property type="entry name" value="DHBP synthase"/>
    <property type="match status" value="1"/>
</dbReference>
<reference evidence="7 8" key="1">
    <citation type="submission" date="2017-04" db="EMBL/GenBank/DDBJ databases">
        <title>Novel microbial lineages endemic to geothermal iron-oxide mats fill important gaps in the evolutionary history of Archaea.</title>
        <authorList>
            <person name="Jay Z.J."/>
            <person name="Beam J.P."/>
            <person name="Dlakic M."/>
            <person name="Rusch D.B."/>
            <person name="Kozubal M.A."/>
            <person name="Inskeep W.P."/>
        </authorList>
    </citation>
    <scope>NUCLEOTIDE SEQUENCE [LARGE SCALE GENOMIC DNA]</scope>
    <source>
        <strain evidence="7">ECH_B_1</strain>
    </source>
</reference>
<comment type="function">
    <text evidence="6">Catalyzes the conversion of D-ribulose 5-phosphate to formate and 3,4-dihydroxy-2-butanone 4-phosphate.</text>
</comment>
<dbReference type="EMBL" id="NEXG01000016">
    <property type="protein sequence ID" value="PSO01684.1"/>
    <property type="molecule type" value="Genomic_DNA"/>
</dbReference>
<dbReference type="InterPro" id="IPR017945">
    <property type="entry name" value="DHBP_synth_RibB-like_a/b_dom"/>
</dbReference>
<dbReference type="InterPro" id="IPR000422">
    <property type="entry name" value="DHBP_synthase_RibB"/>
</dbReference>
<dbReference type="EC" id="4.1.99.12" evidence="6"/>
<dbReference type="GO" id="GO:0005829">
    <property type="term" value="C:cytosol"/>
    <property type="evidence" value="ECO:0007669"/>
    <property type="project" value="TreeGrafter"/>
</dbReference>
<gene>
    <name evidence="7" type="ORF">B9Q05_07690</name>
</gene>
<dbReference type="UniPathway" id="UPA00275">
    <property type="reaction ID" value="UER00399"/>
</dbReference>
<evidence type="ECO:0000256" key="6">
    <source>
        <dbReference type="RuleBase" id="RU003843"/>
    </source>
</evidence>
<dbReference type="NCBIfam" id="TIGR00506">
    <property type="entry name" value="ribB"/>
    <property type="match status" value="1"/>
</dbReference>
<keyword evidence="3 6" id="KW-0460">Magnesium</keyword>
<accession>A0A2R6BSS8</accession>
<evidence type="ECO:0000256" key="2">
    <source>
        <dbReference type="ARBA" id="ARBA00022723"/>
    </source>
</evidence>
<evidence type="ECO:0000256" key="4">
    <source>
        <dbReference type="ARBA" id="ARBA00023211"/>
    </source>
</evidence>
<comment type="cofactor">
    <cofactor evidence="6">
        <name>Mg(2+)</name>
        <dbReference type="ChEBI" id="CHEBI:18420"/>
    </cofactor>
    <cofactor evidence="6">
        <name>Mn(2+)</name>
        <dbReference type="ChEBI" id="CHEBI:29035"/>
    </cofactor>
    <text evidence="6">Binds 2 divalent metal cations per subunit. Magnesium or manganese.</text>
</comment>
<dbReference type="PANTHER" id="PTHR21327:SF46">
    <property type="entry name" value="3,4-DIHYDROXY-2-BUTANONE 4-PHOSPHATE SYNTHASE"/>
    <property type="match status" value="1"/>
</dbReference>
<evidence type="ECO:0000256" key="1">
    <source>
        <dbReference type="ARBA" id="ARBA00022619"/>
    </source>
</evidence>
<protein>
    <recommendedName>
        <fullName evidence="6">3,4-dihydroxy-2-butanone 4-phosphate synthase</fullName>
        <shortName evidence="6">DHBP synthase</shortName>
        <ecNumber evidence="6">4.1.99.12</ecNumber>
    </recommendedName>
</protein>
<sequence>MFSELELALTALSRGDFVLIHDSKERENEIDLVVAAQHITPDKVATMRREAGGLICVALSWRLASVYGLPYLTEILRVASSNYPFLRRLIMEETPYGGRPAFSITVNHRGVYTGISDAERSYTISRLAEISALALSDADNAKSRFYSEFSSPGHVHLLVAARNLLEERRGHTELSVFMAERAGVTPVTVLCEMLDSVSHRALGRGGALRYAEERGIPFVEGDMLVQAYRSIGGV</sequence>
<evidence type="ECO:0000313" key="7">
    <source>
        <dbReference type="EMBL" id="PSO01684.1"/>
    </source>
</evidence>
<dbReference type="AlphaFoldDB" id="A0A2R6BSS8"/>
<dbReference type="GO" id="GO:0008686">
    <property type="term" value="F:3,4-dihydroxy-2-butanone-4-phosphate synthase activity"/>
    <property type="evidence" value="ECO:0007669"/>
    <property type="project" value="UniProtKB-EC"/>
</dbReference>
<comment type="pathway">
    <text evidence="6">Cofactor biosynthesis; riboflavin biosynthesis; 2-hydroxy-3-oxobutyl phosphate from D-ribulose 5-phosphate: step 1/1.</text>
</comment>
<keyword evidence="4 6" id="KW-0464">Manganese</keyword>
<dbReference type="PANTHER" id="PTHR21327">
    <property type="entry name" value="GTP CYCLOHYDROLASE II-RELATED"/>
    <property type="match status" value="1"/>
</dbReference>
<name>A0A2R6BSS8_9ARCH</name>
<dbReference type="Proteomes" id="UP000241120">
    <property type="component" value="Unassembled WGS sequence"/>
</dbReference>
<evidence type="ECO:0000256" key="3">
    <source>
        <dbReference type="ARBA" id="ARBA00022842"/>
    </source>
</evidence>
<evidence type="ECO:0000313" key="8">
    <source>
        <dbReference type="Proteomes" id="UP000241120"/>
    </source>
</evidence>
<proteinExistence type="inferred from homology"/>
<dbReference type="GO" id="GO:0046872">
    <property type="term" value="F:metal ion binding"/>
    <property type="evidence" value="ECO:0007669"/>
    <property type="project" value="UniProtKB-KW"/>
</dbReference>
<comment type="similarity">
    <text evidence="6">Belongs to the DHBP synthase family.</text>
</comment>
<dbReference type="Pfam" id="PF00926">
    <property type="entry name" value="DHBP_synthase"/>
    <property type="match status" value="1"/>
</dbReference>
<keyword evidence="1 6" id="KW-0686">Riboflavin biosynthesis</keyword>
<dbReference type="SUPFAM" id="SSF55821">
    <property type="entry name" value="YrdC/RibB"/>
    <property type="match status" value="1"/>
</dbReference>
<evidence type="ECO:0000256" key="5">
    <source>
        <dbReference type="ARBA" id="ARBA00023239"/>
    </source>
</evidence>
<dbReference type="GO" id="GO:0009231">
    <property type="term" value="P:riboflavin biosynthetic process"/>
    <property type="evidence" value="ECO:0007669"/>
    <property type="project" value="UniProtKB-UniPathway"/>
</dbReference>
<comment type="caution">
    <text evidence="7">The sequence shown here is derived from an EMBL/GenBank/DDBJ whole genome shotgun (WGS) entry which is preliminary data.</text>
</comment>
<keyword evidence="5 6" id="KW-0456">Lyase</keyword>
<comment type="catalytic activity">
    <reaction evidence="6">
        <text>D-ribulose 5-phosphate = (2S)-2-hydroxy-3-oxobutyl phosphate + formate + H(+)</text>
        <dbReference type="Rhea" id="RHEA:18457"/>
        <dbReference type="ChEBI" id="CHEBI:15378"/>
        <dbReference type="ChEBI" id="CHEBI:15740"/>
        <dbReference type="ChEBI" id="CHEBI:58121"/>
        <dbReference type="ChEBI" id="CHEBI:58830"/>
        <dbReference type="EC" id="4.1.99.12"/>
    </reaction>
</comment>
<keyword evidence="2 6" id="KW-0479">Metal-binding</keyword>